<dbReference type="InterPro" id="IPR011032">
    <property type="entry name" value="GroES-like_sf"/>
</dbReference>
<dbReference type="Pfam" id="PF00107">
    <property type="entry name" value="ADH_zinc_N"/>
    <property type="match status" value="1"/>
</dbReference>
<name>A0A2A2LLR4_9BILA</name>
<keyword evidence="9" id="KW-0496">Mitochondrion</keyword>
<organism evidence="15 16">
    <name type="scientific">Diploscapter pachys</name>
    <dbReference type="NCBI Taxonomy" id="2018661"/>
    <lineage>
        <taxon>Eukaryota</taxon>
        <taxon>Metazoa</taxon>
        <taxon>Ecdysozoa</taxon>
        <taxon>Nematoda</taxon>
        <taxon>Chromadorea</taxon>
        <taxon>Rhabditida</taxon>
        <taxon>Rhabditina</taxon>
        <taxon>Rhabditomorpha</taxon>
        <taxon>Rhabditoidea</taxon>
        <taxon>Rhabditidae</taxon>
        <taxon>Diploscapter</taxon>
    </lineage>
</organism>
<evidence type="ECO:0000256" key="5">
    <source>
        <dbReference type="ARBA" id="ARBA00022857"/>
    </source>
</evidence>
<evidence type="ECO:0000256" key="10">
    <source>
        <dbReference type="ARBA" id="ARBA00023160"/>
    </source>
</evidence>
<dbReference type="Gene3D" id="3.90.180.10">
    <property type="entry name" value="Medium-chain alcohol dehydrogenases, catalytic domain"/>
    <property type="match status" value="1"/>
</dbReference>
<dbReference type="EMBL" id="LIAE01006601">
    <property type="protein sequence ID" value="PAV87164.1"/>
    <property type="molecule type" value="Genomic_DNA"/>
</dbReference>
<evidence type="ECO:0000256" key="7">
    <source>
        <dbReference type="ARBA" id="ARBA00023002"/>
    </source>
</evidence>
<evidence type="ECO:0000256" key="12">
    <source>
        <dbReference type="ARBA" id="ARBA00041058"/>
    </source>
</evidence>
<keyword evidence="5" id="KW-0521">NADP</keyword>
<dbReference type="GO" id="GO:0141148">
    <property type="term" value="F:enoyl-[acyl-carrier-protein] reductase (NADPH) activity"/>
    <property type="evidence" value="ECO:0007669"/>
    <property type="project" value="UniProtKB-EC"/>
</dbReference>
<dbReference type="EC" id="1.3.1.104" evidence="11"/>
<dbReference type="SMART" id="SM00829">
    <property type="entry name" value="PKS_ER"/>
    <property type="match status" value="1"/>
</dbReference>
<dbReference type="PANTHER" id="PTHR43981">
    <property type="entry name" value="ENOYL-[ACYL-CARRIER-PROTEIN] REDUCTASE, MITOCHONDRIAL"/>
    <property type="match status" value="1"/>
</dbReference>
<evidence type="ECO:0000256" key="8">
    <source>
        <dbReference type="ARBA" id="ARBA00023098"/>
    </source>
</evidence>
<comment type="caution">
    <text evidence="15">The sequence shown here is derived from an EMBL/GenBank/DDBJ whole genome shotgun (WGS) entry which is preliminary data.</text>
</comment>
<dbReference type="CDD" id="cd08290">
    <property type="entry name" value="ETR"/>
    <property type="match status" value="1"/>
</dbReference>
<dbReference type="Pfam" id="PF08240">
    <property type="entry name" value="ADH_N"/>
    <property type="match status" value="1"/>
</dbReference>
<dbReference type="SUPFAM" id="SSF50129">
    <property type="entry name" value="GroES-like"/>
    <property type="match status" value="1"/>
</dbReference>
<dbReference type="STRING" id="2018661.A0A2A2LLR4"/>
<dbReference type="Gene3D" id="3.40.50.720">
    <property type="entry name" value="NAD(P)-binding Rossmann-like Domain"/>
    <property type="match status" value="1"/>
</dbReference>
<keyword evidence="16" id="KW-1185">Reference proteome</keyword>
<evidence type="ECO:0000259" key="14">
    <source>
        <dbReference type="SMART" id="SM00829"/>
    </source>
</evidence>
<comment type="subcellular location">
    <subcellularLocation>
        <location evidence="1">Mitochondrion</location>
    </subcellularLocation>
</comment>
<evidence type="ECO:0000256" key="6">
    <source>
        <dbReference type="ARBA" id="ARBA00022946"/>
    </source>
</evidence>
<keyword evidence="3" id="KW-0444">Lipid biosynthesis</keyword>
<gene>
    <name evidence="15" type="ORF">WR25_02380</name>
</gene>
<reference evidence="15 16" key="1">
    <citation type="journal article" date="2017" name="Curr. Biol.">
        <title>Genome architecture and evolution of a unichromosomal asexual nematode.</title>
        <authorList>
            <person name="Fradin H."/>
            <person name="Zegar C."/>
            <person name="Gutwein M."/>
            <person name="Lucas J."/>
            <person name="Kovtun M."/>
            <person name="Corcoran D."/>
            <person name="Baugh L.R."/>
            <person name="Kiontke K."/>
            <person name="Gunsalus K."/>
            <person name="Fitch D.H."/>
            <person name="Piano F."/>
        </authorList>
    </citation>
    <scope>NUCLEOTIDE SEQUENCE [LARGE SCALE GENOMIC DNA]</scope>
    <source>
        <strain evidence="15">PF1309</strain>
    </source>
</reference>
<keyword evidence="8" id="KW-0443">Lipid metabolism</keyword>
<dbReference type="InterPro" id="IPR013149">
    <property type="entry name" value="ADH-like_C"/>
</dbReference>
<dbReference type="AlphaFoldDB" id="A0A2A2LLR4"/>
<protein>
    <recommendedName>
        <fullName evidence="12">Enoyl-[acyl-carrier-protein] reductase, mitochondrial</fullName>
        <ecNumber evidence="11">1.3.1.104</ecNumber>
    </recommendedName>
    <alternativeName>
        <fullName evidence="13">2-enoyl thioester reductase</fullName>
    </alternativeName>
</protein>
<evidence type="ECO:0000256" key="11">
    <source>
        <dbReference type="ARBA" id="ARBA00038963"/>
    </source>
</evidence>
<accession>A0A2A2LLR4</accession>
<evidence type="ECO:0000256" key="13">
    <source>
        <dbReference type="ARBA" id="ARBA00042123"/>
    </source>
</evidence>
<evidence type="ECO:0000313" key="16">
    <source>
        <dbReference type="Proteomes" id="UP000218231"/>
    </source>
</evidence>
<feature type="domain" description="Enoyl reductase (ER)" evidence="14">
    <location>
        <begin position="14"/>
        <end position="333"/>
    </location>
</feature>
<dbReference type="Proteomes" id="UP000218231">
    <property type="component" value="Unassembled WGS sequence"/>
</dbReference>
<dbReference type="GO" id="GO:0006633">
    <property type="term" value="P:fatty acid biosynthetic process"/>
    <property type="evidence" value="ECO:0007669"/>
    <property type="project" value="UniProtKB-KW"/>
</dbReference>
<keyword evidence="10" id="KW-0275">Fatty acid biosynthesis</keyword>
<evidence type="ECO:0000313" key="15">
    <source>
        <dbReference type="EMBL" id="PAV87164.1"/>
    </source>
</evidence>
<evidence type="ECO:0000256" key="2">
    <source>
        <dbReference type="ARBA" id="ARBA00010371"/>
    </source>
</evidence>
<dbReference type="InterPro" id="IPR020843">
    <property type="entry name" value="ER"/>
</dbReference>
<dbReference type="SUPFAM" id="SSF51735">
    <property type="entry name" value="NAD(P)-binding Rossmann-fold domains"/>
    <property type="match status" value="1"/>
</dbReference>
<sequence>MISSESLIFRSFGDPLKVLEISKVEVPKEPKEGQVLVQWIASPINPLDINKIQGAYAVRNELPAIGGSEGVGRVVKVGRNVTKFKEGDHVTTFALGTVFWTEYCIVDEEDLYKIDNRIDIAVAATFMINPPTAWIMLRDFVDLEKGDYVIQNAANSGVGRAVIELCAAWGIKTINIIRSREDVGMLKTELWKLGADHVFTEEEFAEMGKDLMKEIMHPPKLALNGVGGRSALVISSTLARGGTCVTYGGMSKKAHEFSTSGLVFNDIRIRGLAVTFWIKEGDNEEKFKKCFEELQNLAVIGKLTAPPMDRVRFTDHKEAIRKTMKGRNKKQLFIINESYRQNSKI</sequence>
<dbReference type="InterPro" id="IPR051034">
    <property type="entry name" value="Mito_Enoyl-ACP_Reductase"/>
</dbReference>
<keyword evidence="4" id="KW-0276">Fatty acid metabolism</keyword>
<dbReference type="InterPro" id="IPR036291">
    <property type="entry name" value="NAD(P)-bd_dom_sf"/>
</dbReference>
<evidence type="ECO:0000256" key="4">
    <source>
        <dbReference type="ARBA" id="ARBA00022832"/>
    </source>
</evidence>
<evidence type="ECO:0000256" key="9">
    <source>
        <dbReference type="ARBA" id="ARBA00023128"/>
    </source>
</evidence>
<evidence type="ECO:0000256" key="1">
    <source>
        <dbReference type="ARBA" id="ARBA00004173"/>
    </source>
</evidence>
<proteinExistence type="inferred from homology"/>
<comment type="similarity">
    <text evidence="2">Belongs to the zinc-containing alcohol dehydrogenase family. Quinone oxidoreductase subfamily.</text>
</comment>
<dbReference type="InterPro" id="IPR013154">
    <property type="entry name" value="ADH-like_N"/>
</dbReference>
<keyword evidence="6" id="KW-0809">Transit peptide</keyword>
<dbReference type="GO" id="GO:0005739">
    <property type="term" value="C:mitochondrion"/>
    <property type="evidence" value="ECO:0007669"/>
    <property type="project" value="UniProtKB-SubCell"/>
</dbReference>
<evidence type="ECO:0000256" key="3">
    <source>
        <dbReference type="ARBA" id="ARBA00022516"/>
    </source>
</evidence>
<keyword evidence="7" id="KW-0560">Oxidoreductase</keyword>
<dbReference type="PANTHER" id="PTHR43981:SF1">
    <property type="entry name" value="ENOYL-[ACYL-CARRIER-PROTEIN] REDUCTASE, MITOCHONDRIAL"/>
    <property type="match status" value="1"/>
</dbReference>